<evidence type="ECO:0000256" key="2">
    <source>
        <dbReference type="ARBA" id="ARBA00022723"/>
    </source>
</evidence>
<evidence type="ECO:0000256" key="4">
    <source>
        <dbReference type="ARBA" id="ARBA00023014"/>
    </source>
</evidence>
<proteinExistence type="predicted"/>
<dbReference type="GO" id="GO:0051537">
    <property type="term" value="F:2 iron, 2 sulfur cluster binding"/>
    <property type="evidence" value="ECO:0007669"/>
    <property type="project" value="UniProtKB-KW"/>
</dbReference>
<sequence>MTSADEDVTISVCPDGPLLVRGSVAVVDGAGRQISSRPRICALCRCGRTARPPFCDGTHKRRRRTDRRIDIGPPKNEGSD</sequence>
<evidence type="ECO:0000259" key="6">
    <source>
        <dbReference type="SMART" id="SM00704"/>
    </source>
</evidence>
<feature type="domain" description="Iron-binding zinc finger CDGSH type" evidence="6">
    <location>
        <begin position="33"/>
        <end position="65"/>
    </location>
</feature>
<dbReference type="Gene3D" id="3.40.5.90">
    <property type="entry name" value="CDGSH iron-sulfur domain, mitoNEET-type"/>
    <property type="match status" value="1"/>
</dbReference>
<keyword evidence="8" id="KW-1185">Reference proteome</keyword>
<feature type="region of interest" description="Disordered" evidence="5">
    <location>
        <begin position="55"/>
        <end position="80"/>
    </location>
</feature>
<keyword evidence="4" id="KW-0411">Iron-sulfur</keyword>
<keyword evidence="2" id="KW-0479">Metal-binding</keyword>
<keyword evidence="1" id="KW-0001">2Fe-2S</keyword>
<comment type="caution">
    <text evidence="7">The sequence shown here is derived from an EMBL/GenBank/DDBJ whole genome shotgun (WGS) entry which is preliminary data.</text>
</comment>
<evidence type="ECO:0000313" key="7">
    <source>
        <dbReference type="EMBL" id="RVW09145.1"/>
    </source>
</evidence>
<dbReference type="Proteomes" id="UP000286208">
    <property type="component" value="Unassembled WGS sequence"/>
</dbReference>
<dbReference type="GO" id="GO:0046872">
    <property type="term" value="F:metal ion binding"/>
    <property type="evidence" value="ECO:0007669"/>
    <property type="project" value="UniProtKB-KW"/>
</dbReference>
<evidence type="ECO:0000256" key="1">
    <source>
        <dbReference type="ARBA" id="ARBA00022714"/>
    </source>
</evidence>
<dbReference type="SMART" id="SM00704">
    <property type="entry name" value="ZnF_CDGSH"/>
    <property type="match status" value="1"/>
</dbReference>
<dbReference type="OrthoDB" id="3855487at2"/>
<dbReference type="Pfam" id="PF09360">
    <property type="entry name" value="zf-CDGSH"/>
    <property type="match status" value="1"/>
</dbReference>
<evidence type="ECO:0000256" key="3">
    <source>
        <dbReference type="ARBA" id="ARBA00023004"/>
    </source>
</evidence>
<accession>A0A438BEN4</accession>
<name>A0A438BEN4_9NOCA</name>
<dbReference type="InterPro" id="IPR042216">
    <property type="entry name" value="MitoNEET_CISD"/>
</dbReference>
<protein>
    <submittedName>
        <fullName evidence="7">CDGSH iron-sulfur domain-containing protein</fullName>
    </submittedName>
</protein>
<gene>
    <name evidence="7" type="ORF">EGT67_13440</name>
</gene>
<dbReference type="InterPro" id="IPR018967">
    <property type="entry name" value="FeS-contain_CDGSH-typ"/>
</dbReference>
<reference evidence="7 8" key="1">
    <citation type="submission" date="2018-11" db="EMBL/GenBank/DDBJ databases">
        <title>Rhodococcus spongicola sp. nov. and Rhodococcus xishaensis sp. nov. from marine sponges.</title>
        <authorList>
            <person name="Li L."/>
            <person name="Lin H.W."/>
        </authorList>
    </citation>
    <scope>NUCLEOTIDE SEQUENCE [LARGE SCALE GENOMIC DNA]</scope>
    <source>
        <strain evidence="7 8">CCTCC AB2014297</strain>
    </source>
</reference>
<dbReference type="GO" id="GO:0005737">
    <property type="term" value="C:cytoplasm"/>
    <property type="evidence" value="ECO:0007669"/>
    <property type="project" value="UniProtKB-ARBA"/>
</dbReference>
<organism evidence="7 8">
    <name type="scientific">Prescottella agglutinans</name>
    <dbReference type="NCBI Taxonomy" id="1644129"/>
    <lineage>
        <taxon>Bacteria</taxon>
        <taxon>Bacillati</taxon>
        <taxon>Actinomycetota</taxon>
        <taxon>Actinomycetes</taxon>
        <taxon>Mycobacteriales</taxon>
        <taxon>Nocardiaceae</taxon>
        <taxon>Prescottella</taxon>
    </lineage>
</organism>
<keyword evidence="3" id="KW-0408">Iron</keyword>
<dbReference type="RefSeq" id="WP_127916566.1">
    <property type="nucleotide sequence ID" value="NZ_RKLP01000006.1"/>
</dbReference>
<evidence type="ECO:0000313" key="8">
    <source>
        <dbReference type="Proteomes" id="UP000286208"/>
    </source>
</evidence>
<evidence type="ECO:0000256" key="5">
    <source>
        <dbReference type="SAM" id="MobiDB-lite"/>
    </source>
</evidence>
<dbReference type="EMBL" id="RKLP01000006">
    <property type="protein sequence ID" value="RVW09145.1"/>
    <property type="molecule type" value="Genomic_DNA"/>
</dbReference>
<dbReference type="AlphaFoldDB" id="A0A438BEN4"/>